<dbReference type="Pfam" id="PF12796">
    <property type="entry name" value="Ank_2"/>
    <property type="match status" value="1"/>
</dbReference>
<dbReference type="Gene3D" id="1.25.40.20">
    <property type="entry name" value="Ankyrin repeat-containing domain"/>
    <property type="match status" value="1"/>
</dbReference>
<protein>
    <submittedName>
        <fullName evidence="1">Uncharacterized protein</fullName>
    </submittedName>
</protein>
<gene>
    <name evidence="1" type="ORF">G7Y89_g12812</name>
</gene>
<dbReference type="SUPFAM" id="SSF48403">
    <property type="entry name" value="Ankyrin repeat"/>
    <property type="match status" value="1"/>
</dbReference>
<dbReference type="InterPro" id="IPR036770">
    <property type="entry name" value="Ankyrin_rpt-contain_sf"/>
</dbReference>
<accession>A0A8H4R8E8</accession>
<dbReference type="InterPro" id="IPR002110">
    <property type="entry name" value="Ankyrin_rpt"/>
</dbReference>
<dbReference type="SMART" id="SM00248">
    <property type="entry name" value="ANK"/>
    <property type="match status" value="3"/>
</dbReference>
<dbReference type="AlphaFoldDB" id="A0A8H4R8E8"/>
<dbReference type="Proteomes" id="UP000566819">
    <property type="component" value="Unassembled WGS sequence"/>
</dbReference>
<organism evidence="1 2">
    <name type="scientific">Cudoniella acicularis</name>
    <dbReference type="NCBI Taxonomy" id="354080"/>
    <lineage>
        <taxon>Eukaryota</taxon>
        <taxon>Fungi</taxon>
        <taxon>Dikarya</taxon>
        <taxon>Ascomycota</taxon>
        <taxon>Pezizomycotina</taxon>
        <taxon>Leotiomycetes</taxon>
        <taxon>Helotiales</taxon>
        <taxon>Tricladiaceae</taxon>
        <taxon>Cudoniella</taxon>
    </lineage>
</organism>
<reference evidence="1 2" key="1">
    <citation type="submission" date="2020-03" db="EMBL/GenBank/DDBJ databases">
        <title>Draft Genome Sequence of Cudoniella acicularis.</title>
        <authorList>
            <person name="Buettner E."/>
            <person name="Kellner H."/>
        </authorList>
    </citation>
    <scope>NUCLEOTIDE SEQUENCE [LARGE SCALE GENOMIC DNA]</scope>
    <source>
        <strain evidence="1 2">DSM 108380</strain>
    </source>
</reference>
<keyword evidence="2" id="KW-1185">Reference proteome</keyword>
<evidence type="ECO:0000313" key="1">
    <source>
        <dbReference type="EMBL" id="KAF4625355.1"/>
    </source>
</evidence>
<sequence length="479" mass="54023">MDPLSITASAIAVLQISGAIITTCYSYRSRVRNAAQDAKRIVNELNSLRSVIEFLFVLLEDHESAVNKTLGQYSALQELGLIDGLLATCEAELKALEGWRAKKAEVFWPLKEGDFALAADQRRAALAIQNGIEFSTEQFSVSVLTKVPMGGMPTRHLEKLLHDQGSQERARYVAEDARRVRRIDHTSHRRKHQESALKILQLLCFTARPVSVQEVAEVLAINLNEHPCYDPDLKPLDPRDILSLCSTLVTRAAFSMADDPEVLPTYDEYDFDVVCDSQAWLVYLLQPTFASGHCDLDTLANRLQQWPLYHYAAHFWPFHVNASSSADDDLNEETWRLLHQFFSTRNSTASPRVRETYCTQPLYYAASFGIMSLIRKLLDSDPDLDINAKGSRFDSTPVQVATYRNHPAAVKLLLEGNANPMVVGSYGQNCLLITVLGRYAEVRELLRDYGVTWTEADADLLRRVVDRSVKERAEEETEL</sequence>
<name>A0A8H4R8E8_9HELO</name>
<dbReference type="OrthoDB" id="1577640at2759"/>
<proteinExistence type="predicted"/>
<comment type="caution">
    <text evidence="1">The sequence shown here is derived from an EMBL/GenBank/DDBJ whole genome shotgun (WGS) entry which is preliminary data.</text>
</comment>
<dbReference type="EMBL" id="JAAMPI010001402">
    <property type="protein sequence ID" value="KAF4625355.1"/>
    <property type="molecule type" value="Genomic_DNA"/>
</dbReference>
<evidence type="ECO:0000313" key="2">
    <source>
        <dbReference type="Proteomes" id="UP000566819"/>
    </source>
</evidence>